<proteinExistence type="predicted"/>
<keyword evidence="2" id="KW-1185">Reference proteome</keyword>
<evidence type="ECO:0008006" key="3">
    <source>
        <dbReference type="Google" id="ProtNLM"/>
    </source>
</evidence>
<evidence type="ECO:0000313" key="1">
    <source>
        <dbReference type="EMBL" id="MDR7307925.1"/>
    </source>
</evidence>
<evidence type="ECO:0000313" key="2">
    <source>
        <dbReference type="Proteomes" id="UP001268089"/>
    </source>
</evidence>
<name>A0ABU1ZQU2_9BURK</name>
<dbReference type="EMBL" id="JAVDXO010000008">
    <property type="protein sequence ID" value="MDR7307925.1"/>
    <property type="molecule type" value="Genomic_DNA"/>
</dbReference>
<protein>
    <recommendedName>
        <fullName evidence="3">Integrase</fullName>
    </recommendedName>
</protein>
<dbReference type="Proteomes" id="UP001268089">
    <property type="component" value="Unassembled WGS sequence"/>
</dbReference>
<accession>A0ABU1ZQU2</accession>
<organism evidence="1 2">
    <name type="scientific">Rhodoferax saidenbachensis</name>
    <dbReference type="NCBI Taxonomy" id="1484693"/>
    <lineage>
        <taxon>Bacteria</taxon>
        <taxon>Pseudomonadati</taxon>
        <taxon>Pseudomonadota</taxon>
        <taxon>Betaproteobacteria</taxon>
        <taxon>Burkholderiales</taxon>
        <taxon>Comamonadaceae</taxon>
        <taxon>Rhodoferax</taxon>
    </lineage>
</organism>
<gene>
    <name evidence="1" type="ORF">J2X15_003230</name>
</gene>
<reference evidence="1 2" key="1">
    <citation type="submission" date="2023-07" db="EMBL/GenBank/DDBJ databases">
        <title>Sorghum-associated microbial communities from plants grown in Nebraska, USA.</title>
        <authorList>
            <person name="Schachtman D."/>
        </authorList>
    </citation>
    <scope>NUCLEOTIDE SEQUENCE [LARGE SCALE GENOMIC DNA]</scope>
    <source>
        <strain evidence="1 2">BE308</strain>
    </source>
</reference>
<dbReference type="RefSeq" id="WP_310344543.1">
    <property type="nucleotide sequence ID" value="NZ_JAVDXO010000008.1"/>
</dbReference>
<sequence length="214" mass="23682">MYIKTRGQRKLLYRSKWVRKGEADNTHGYAKPYRVWSLPADTQELPAELSAILTMEERAFVDANVCAVARLEAERVRKNEVDPIWRLEEAERLALEAARCSERGVVPDSKVAAVQSALLKVRTMSTFKSQVSPVEAPLSASQSKPDPMREALKAIQTARDAVLAGRYGSAPAEGVRSTQTYKLWSEIFDVVGGADGNSLMRALQGRGFAKTRGK</sequence>
<comment type="caution">
    <text evidence="1">The sequence shown here is derived from an EMBL/GenBank/DDBJ whole genome shotgun (WGS) entry which is preliminary data.</text>
</comment>